<dbReference type="InterPro" id="IPR004794">
    <property type="entry name" value="Eubact_RibD"/>
</dbReference>
<dbReference type="Proteomes" id="UP001226691">
    <property type="component" value="Unassembled WGS sequence"/>
</dbReference>
<evidence type="ECO:0000256" key="15">
    <source>
        <dbReference type="ARBA" id="ARBA00049861"/>
    </source>
</evidence>
<dbReference type="Pfam" id="PF01872">
    <property type="entry name" value="RibD_C"/>
    <property type="match status" value="1"/>
</dbReference>
<organism evidence="22 23">
    <name type="scientific">Microbacterium trichothecenolyticum</name>
    <name type="common">Aureobacterium trichothecenolyticum</name>
    <dbReference type="NCBI Taxonomy" id="69370"/>
    <lineage>
        <taxon>Bacteria</taxon>
        <taxon>Bacillati</taxon>
        <taxon>Actinomycetota</taxon>
        <taxon>Actinomycetes</taxon>
        <taxon>Micrococcales</taxon>
        <taxon>Microbacteriaceae</taxon>
        <taxon>Microbacterium</taxon>
    </lineage>
</organism>
<dbReference type="CDD" id="cd01284">
    <property type="entry name" value="Riboflavin_deaminase-reductase"/>
    <property type="match status" value="1"/>
</dbReference>
<dbReference type="InterPro" id="IPR017938">
    <property type="entry name" value="Riboflavin_synthase-like_b-brl"/>
</dbReference>
<evidence type="ECO:0000256" key="19">
    <source>
        <dbReference type="SAM" id="MobiDB-lite"/>
    </source>
</evidence>
<feature type="region of interest" description="Disordered" evidence="19">
    <location>
        <begin position="298"/>
        <end position="342"/>
    </location>
</feature>
<protein>
    <recommendedName>
        <fullName evidence="17">Riboflavin synthase</fullName>
        <ecNumber evidence="17">2.5.1.9</ecNumber>
    </recommendedName>
</protein>
<evidence type="ECO:0000256" key="11">
    <source>
        <dbReference type="ARBA" id="ARBA00022723"/>
    </source>
</evidence>
<dbReference type="EMBL" id="JAUTBF010000001">
    <property type="protein sequence ID" value="MDQ1123029.1"/>
    <property type="molecule type" value="Genomic_DNA"/>
</dbReference>
<feature type="domain" description="CMP/dCMP-type deaminase" evidence="21">
    <location>
        <begin position="4"/>
        <end position="125"/>
    </location>
</feature>
<evidence type="ECO:0000256" key="7">
    <source>
        <dbReference type="ARBA" id="ARBA00005259"/>
    </source>
</evidence>
<feature type="domain" description="Lumazine-binding" evidence="20">
    <location>
        <begin position="345"/>
        <end position="440"/>
    </location>
</feature>
<comment type="function">
    <text evidence="3">Catalyzes the dismutation of two molecules of 6,7-dimethyl-8-ribityllumazine, resulting in the formation of riboflavin and 5-amino-6-(D-ribitylamino)uracil.</text>
</comment>
<dbReference type="InterPro" id="IPR002734">
    <property type="entry name" value="RibDG_C"/>
</dbReference>
<evidence type="ECO:0000256" key="6">
    <source>
        <dbReference type="ARBA" id="ARBA00004910"/>
    </source>
</evidence>
<dbReference type="NCBIfam" id="TIGR00187">
    <property type="entry name" value="ribE"/>
    <property type="match status" value="1"/>
</dbReference>
<sequence>MASAVEIDAMRRALQLARRGPRGLNPQVGAVILSPAGDVLAEGFHRGAGTPHAEVDALSRLSPGAARGATAVVTLEPCNHTGRTGPCALALIEAGVARVVYALDDPTDAAAGGAERLRAAGVDVESGVEAEAARALIADWIAVQRTGRPHVTVKWAQSLDGRAAADDGTSQWITGPAARRDVHARRASADAIVAGTGTVRTDDPALTARDADGALLEAQPVPVVIGESETDPDAAVRRHPRTPLFYATHDLPAVLADLAAQGVQRVFVEGGPTLASAFVREGLADEVLVVRRAGPSRRIASRPRRHRGADHRRRTAARRGIRPQPRRRPAGRRPPHHPNPRRALMFTGIVEEIGAVTAVEPSGDGVRLTLRAPLSVSDAGHGDSISVSGVCLTVVDQGEDWFTADVMKQTLDMSTLADVAPGRPVNLERATAAHGRLGGHIVQGHIDGTGVVREVRPGAQWSVVRIGIPSHLAPLVVDKGSIAIDGVSLTVSAVSEAADPEPWLEVSLIPETLEATTLGRAEAGTPVNLETDILARHVQRMLAFRPADTTAASTAPTERGSA</sequence>
<keyword evidence="14" id="KW-0511">Multifunctional enzyme</keyword>
<evidence type="ECO:0000256" key="8">
    <source>
        <dbReference type="ARBA" id="ARBA00007417"/>
    </source>
</evidence>
<evidence type="ECO:0000259" key="21">
    <source>
        <dbReference type="PROSITE" id="PS51747"/>
    </source>
</evidence>
<comment type="pathway">
    <text evidence="5">Cofactor biosynthesis; riboflavin biosynthesis; riboflavin from 2-hydroxy-3-oxobutyl phosphate and 5-amino-6-(D-ribitylamino)uracil: step 2/2.</text>
</comment>
<evidence type="ECO:0000256" key="14">
    <source>
        <dbReference type="ARBA" id="ARBA00023268"/>
    </source>
</evidence>
<comment type="caution">
    <text evidence="22">The sequence shown here is derived from an EMBL/GenBank/DDBJ whole genome shotgun (WGS) entry which is preliminary data.</text>
</comment>
<dbReference type="InterPro" id="IPR002125">
    <property type="entry name" value="CMP_dCMP_dom"/>
</dbReference>
<comment type="similarity">
    <text evidence="7">In the N-terminal section; belongs to the cytidine and deoxycytidylate deaminase family.</text>
</comment>
<dbReference type="PROSITE" id="PS51177">
    <property type="entry name" value="LUMAZINE_BIND"/>
    <property type="match status" value="2"/>
</dbReference>
<comment type="similarity">
    <text evidence="8">In the C-terminal section; belongs to the HTP reductase family.</text>
</comment>
<dbReference type="InterPro" id="IPR016192">
    <property type="entry name" value="APOBEC/CMP_deaminase_Zn-bd"/>
</dbReference>
<keyword evidence="11" id="KW-0479">Metal-binding</keyword>
<evidence type="ECO:0000256" key="2">
    <source>
        <dbReference type="ARBA" id="ARBA00002151"/>
    </source>
</evidence>
<comment type="catalytic activity">
    <reaction evidence="1">
        <text>2 6,7-dimethyl-8-(1-D-ribityl)lumazine + H(+) = 5-amino-6-(D-ribitylamino)uracil + riboflavin</text>
        <dbReference type="Rhea" id="RHEA:20772"/>
        <dbReference type="ChEBI" id="CHEBI:15378"/>
        <dbReference type="ChEBI" id="CHEBI:15934"/>
        <dbReference type="ChEBI" id="CHEBI:57986"/>
        <dbReference type="ChEBI" id="CHEBI:58201"/>
        <dbReference type="EC" id="2.5.1.9"/>
    </reaction>
</comment>
<dbReference type="SUPFAM" id="SSF53597">
    <property type="entry name" value="Dihydrofolate reductase-like"/>
    <property type="match status" value="1"/>
</dbReference>
<evidence type="ECO:0000256" key="1">
    <source>
        <dbReference type="ARBA" id="ARBA00000968"/>
    </source>
</evidence>
<dbReference type="Gene3D" id="2.40.30.20">
    <property type="match status" value="2"/>
</dbReference>
<evidence type="ECO:0000256" key="16">
    <source>
        <dbReference type="ARBA" id="ARBA00049886"/>
    </source>
</evidence>
<dbReference type="Pfam" id="PF00383">
    <property type="entry name" value="dCMP_cyt_deam_1"/>
    <property type="match status" value="1"/>
</dbReference>
<evidence type="ECO:0000256" key="3">
    <source>
        <dbReference type="ARBA" id="ARBA00002803"/>
    </source>
</evidence>
<evidence type="ECO:0000256" key="13">
    <source>
        <dbReference type="ARBA" id="ARBA00022833"/>
    </source>
</evidence>
<dbReference type="InterPro" id="IPR001783">
    <property type="entry name" value="Lumazine-bd"/>
</dbReference>
<evidence type="ECO:0000256" key="10">
    <source>
        <dbReference type="ARBA" id="ARBA00022679"/>
    </source>
</evidence>
<comment type="catalytic activity">
    <reaction evidence="15">
        <text>5-amino-6-(5-phospho-D-ribitylamino)uracil + NADP(+) = 5-amino-6-(5-phospho-D-ribosylamino)uracil + NADPH + H(+)</text>
        <dbReference type="Rhea" id="RHEA:17845"/>
        <dbReference type="ChEBI" id="CHEBI:15378"/>
        <dbReference type="ChEBI" id="CHEBI:57783"/>
        <dbReference type="ChEBI" id="CHEBI:58349"/>
        <dbReference type="ChEBI" id="CHEBI:58421"/>
        <dbReference type="ChEBI" id="CHEBI:58453"/>
        <dbReference type="EC" id="1.1.1.193"/>
    </reaction>
</comment>
<comment type="catalytic activity">
    <reaction evidence="16">
        <text>2,5-diamino-6-hydroxy-4-(5-phosphoribosylamino)-pyrimidine + H2O + H(+) = 5-amino-6-(5-phospho-D-ribosylamino)uracil + NH4(+)</text>
        <dbReference type="Rhea" id="RHEA:21868"/>
        <dbReference type="ChEBI" id="CHEBI:15377"/>
        <dbReference type="ChEBI" id="CHEBI:15378"/>
        <dbReference type="ChEBI" id="CHEBI:28938"/>
        <dbReference type="ChEBI" id="CHEBI:58453"/>
        <dbReference type="ChEBI" id="CHEBI:58614"/>
        <dbReference type="EC" id="3.5.4.26"/>
    </reaction>
</comment>
<evidence type="ECO:0000259" key="20">
    <source>
        <dbReference type="PROSITE" id="PS51177"/>
    </source>
</evidence>
<evidence type="ECO:0000256" key="12">
    <source>
        <dbReference type="ARBA" id="ARBA00022737"/>
    </source>
</evidence>
<dbReference type="Gene3D" id="3.40.430.10">
    <property type="entry name" value="Dihydrofolate Reductase, subunit A"/>
    <property type="match status" value="1"/>
</dbReference>
<keyword evidence="23" id="KW-1185">Reference proteome</keyword>
<evidence type="ECO:0000256" key="17">
    <source>
        <dbReference type="NCBIfam" id="TIGR00187"/>
    </source>
</evidence>
<feature type="repeat" description="Lumazine-binding" evidence="18">
    <location>
        <begin position="345"/>
        <end position="440"/>
    </location>
</feature>
<dbReference type="InterPro" id="IPR016193">
    <property type="entry name" value="Cytidine_deaminase-like"/>
</dbReference>
<reference evidence="22 23" key="1">
    <citation type="submission" date="2023-07" db="EMBL/GenBank/DDBJ databases">
        <title>Functional and genomic diversity of the sorghum phyllosphere microbiome.</title>
        <authorList>
            <person name="Shade A."/>
        </authorList>
    </citation>
    <scope>NUCLEOTIDE SEQUENCE [LARGE SCALE GENOMIC DNA]</scope>
    <source>
        <strain evidence="22 23">SORGH_AS_1207</strain>
    </source>
</reference>
<name>A0ABU0TTR5_MICTR</name>
<evidence type="ECO:0000256" key="5">
    <source>
        <dbReference type="ARBA" id="ARBA00004887"/>
    </source>
</evidence>
<dbReference type="InterPro" id="IPR023366">
    <property type="entry name" value="ATP_synth_asu-like_sf"/>
</dbReference>
<evidence type="ECO:0000313" key="23">
    <source>
        <dbReference type="Proteomes" id="UP001226691"/>
    </source>
</evidence>
<keyword evidence="9" id="KW-0686">Riboflavin biosynthesis</keyword>
<dbReference type="CDD" id="cd00402">
    <property type="entry name" value="Riboflavin_synthase_like"/>
    <property type="match status" value="1"/>
</dbReference>
<proteinExistence type="inferred from homology"/>
<comment type="pathway">
    <text evidence="4">Cofactor biosynthesis; riboflavin biosynthesis; 5-amino-6-(D-ribitylamino)uracil from GTP: step 2/4.</text>
</comment>
<dbReference type="PROSITE" id="PS51747">
    <property type="entry name" value="CYT_DCMP_DEAMINASES_2"/>
    <property type="match status" value="1"/>
</dbReference>
<feature type="compositionally biased region" description="Basic residues" evidence="19">
    <location>
        <begin position="299"/>
        <end position="340"/>
    </location>
</feature>
<evidence type="ECO:0000313" key="22">
    <source>
        <dbReference type="EMBL" id="MDQ1123029.1"/>
    </source>
</evidence>
<dbReference type="NCBIfam" id="NF006767">
    <property type="entry name" value="PRK09289.1"/>
    <property type="match status" value="1"/>
</dbReference>
<keyword evidence="10" id="KW-0808">Transferase</keyword>
<dbReference type="EC" id="2.5.1.9" evidence="17"/>
<feature type="repeat" description="Lumazine-binding" evidence="18">
    <location>
        <begin position="441"/>
        <end position="542"/>
    </location>
</feature>
<feature type="domain" description="Lumazine-binding" evidence="20">
    <location>
        <begin position="441"/>
        <end position="542"/>
    </location>
</feature>
<evidence type="ECO:0000256" key="4">
    <source>
        <dbReference type="ARBA" id="ARBA00004882"/>
    </source>
</evidence>
<evidence type="ECO:0000256" key="9">
    <source>
        <dbReference type="ARBA" id="ARBA00022619"/>
    </source>
</evidence>
<comment type="function">
    <text evidence="2">Converts 2,5-diamino-6-(ribosylamino)-4(3h)-pyrimidinone 5'-phosphate into 5-amino-6-(ribosylamino)-2,4(1h,3h)-pyrimidinedione 5'-phosphate.</text>
</comment>
<dbReference type="SUPFAM" id="SSF53927">
    <property type="entry name" value="Cytidine deaminase-like"/>
    <property type="match status" value="1"/>
</dbReference>
<gene>
    <name evidence="22" type="ORF">QE412_001602</name>
</gene>
<dbReference type="Gene3D" id="3.40.140.10">
    <property type="entry name" value="Cytidine Deaminase, domain 2"/>
    <property type="match status" value="1"/>
</dbReference>
<dbReference type="InterPro" id="IPR024072">
    <property type="entry name" value="DHFR-like_dom_sf"/>
</dbReference>
<dbReference type="SUPFAM" id="SSF63380">
    <property type="entry name" value="Riboflavin synthase domain-like"/>
    <property type="match status" value="2"/>
</dbReference>
<dbReference type="InterPro" id="IPR026017">
    <property type="entry name" value="Lumazine-bd_dom"/>
</dbReference>
<keyword evidence="12" id="KW-0677">Repeat</keyword>
<dbReference type="NCBIfam" id="TIGR00326">
    <property type="entry name" value="eubact_ribD"/>
    <property type="match status" value="1"/>
</dbReference>
<dbReference type="Pfam" id="PF00677">
    <property type="entry name" value="Lum_binding"/>
    <property type="match status" value="2"/>
</dbReference>
<accession>A0ABU0TTR5</accession>
<comment type="pathway">
    <text evidence="6">Cofactor biosynthesis; riboflavin biosynthesis; 5-amino-6-(D-ribitylamino)uracil from GTP: step 3/4.</text>
</comment>
<evidence type="ECO:0000256" key="18">
    <source>
        <dbReference type="PROSITE-ProRule" id="PRU00524"/>
    </source>
</evidence>
<dbReference type="PANTHER" id="PTHR21098:SF12">
    <property type="entry name" value="RIBOFLAVIN SYNTHASE"/>
    <property type="match status" value="1"/>
</dbReference>
<dbReference type="PANTHER" id="PTHR21098">
    <property type="entry name" value="RIBOFLAVIN SYNTHASE ALPHA CHAIN"/>
    <property type="match status" value="1"/>
</dbReference>
<keyword evidence="13" id="KW-0862">Zinc</keyword>
<dbReference type="PROSITE" id="PS00903">
    <property type="entry name" value="CYT_DCMP_DEAMINASES_1"/>
    <property type="match status" value="1"/>
</dbReference>